<evidence type="ECO:0000256" key="1">
    <source>
        <dbReference type="ARBA" id="ARBA00001771"/>
    </source>
</evidence>
<dbReference type="SUPFAM" id="SSF53613">
    <property type="entry name" value="Ribokinase-like"/>
    <property type="match status" value="1"/>
</dbReference>
<protein>
    <recommendedName>
        <fullName evidence="11">Hydroxyethylthiazole kinase</fullName>
        <ecNumber evidence="11">2.7.1.50</ecNumber>
    </recommendedName>
    <alternativeName>
        <fullName evidence="11">4-methyl-5-beta-hydroxyethylthiazole kinase</fullName>
        <shortName evidence="11">TH kinase</shortName>
        <shortName evidence="11">Thz kinase</shortName>
    </alternativeName>
</protein>
<dbReference type="Pfam" id="PF02110">
    <property type="entry name" value="HK"/>
    <property type="match status" value="2"/>
</dbReference>
<name>A0A845MKU7_9PROT</name>
<comment type="similarity">
    <text evidence="11">Belongs to the Thz kinase family.</text>
</comment>
<evidence type="ECO:0000256" key="9">
    <source>
        <dbReference type="ARBA" id="ARBA00022842"/>
    </source>
</evidence>
<evidence type="ECO:0000256" key="7">
    <source>
        <dbReference type="ARBA" id="ARBA00022777"/>
    </source>
</evidence>
<dbReference type="AlphaFoldDB" id="A0A845MKU7"/>
<dbReference type="EC" id="2.7.1.50" evidence="11"/>
<keyword evidence="4 11" id="KW-0808">Transferase</keyword>
<sequence>MHIAPFPQTNEWKDDGMREDISRHLLQEMNSRRPAVHCLTNTVVQALTANMLLAVGAIPSMSSDIAEVAHFTKSANALLVNIGTLDGDLKNSIKAAIGAARDHNIPWIFDPVFIDRSEPRAAYAMELLSLGPALIRGNRGEIGLLGGNPADLARKTGAIVAMTGVTDIVTDGSTEITLEGGHELMSLVTGIGCAGTALLGACLAIVPAEERLQAVAAGLSLLGEAGEKAAAEATGPGSFAALILDKIYQISQSSLQERKENE</sequence>
<keyword evidence="9 11" id="KW-0460">Magnesium</keyword>
<dbReference type="Gene3D" id="3.40.1190.20">
    <property type="match status" value="1"/>
</dbReference>
<dbReference type="InterPro" id="IPR000417">
    <property type="entry name" value="Hyethyz_kinase"/>
</dbReference>
<evidence type="ECO:0000256" key="5">
    <source>
        <dbReference type="ARBA" id="ARBA00022723"/>
    </source>
</evidence>
<comment type="cofactor">
    <cofactor evidence="2 11">
        <name>Mg(2+)</name>
        <dbReference type="ChEBI" id="CHEBI:18420"/>
    </cofactor>
</comment>
<organism evidence="12 13">
    <name type="scientific">Sneathiella chungangensis</name>
    <dbReference type="NCBI Taxonomy" id="1418234"/>
    <lineage>
        <taxon>Bacteria</taxon>
        <taxon>Pseudomonadati</taxon>
        <taxon>Pseudomonadota</taxon>
        <taxon>Alphaproteobacteria</taxon>
        <taxon>Sneathiellales</taxon>
        <taxon>Sneathiellaceae</taxon>
        <taxon>Sneathiella</taxon>
    </lineage>
</organism>
<dbReference type="GO" id="GO:0009228">
    <property type="term" value="P:thiamine biosynthetic process"/>
    <property type="evidence" value="ECO:0007669"/>
    <property type="project" value="UniProtKB-KW"/>
</dbReference>
<keyword evidence="5 11" id="KW-0479">Metal-binding</keyword>
<keyword evidence="7 11" id="KW-0418">Kinase</keyword>
<evidence type="ECO:0000256" key="2">
    <source>
        <dbReference type="ARBA" id="ARBA00001946"/>
    </source>
</evidence>
<reference evidence="12 13" key="1">
    <citation type="journal article" date="2014" name="Int. J. Syst. Evol. Microbiol.">
        <title>Sneathiella chungangensis sp. nov., isolated from a marine sand, and emended description of the genus Sneathiella.</title>
        <authorList>
            <person name="Siamphan C."/>
            <person name="Kim H."/>
            <person name="Lee J.S."/>
            <person name="Kim W."/>
        </authorList>
    </citation>
    <scope>NUCLEOTIDE SEQUENCE [LARGE SCALE GENOMIC DNA]</scope>
    <source>
        <strain evidence="12 13">KCTC 32476</strain>
    </source>
</reference>
<dbReference type="UniPathway" id="UPA00060">
    <property type="reaction ID" value="UER00139"/>
</dbReference>
<comment type="catalytic activity">
    <reaction evidence="1 11">
        <text>5-(2-hydroxyethyl)-4-methylthiazole + ATP = 4-methyl-5-(2-phosphooxyethyl)-thiazole + ADP + H(+)</text>
        <dbReference type="Rhea" id="RHEA:24212"/>
        <dbReference type="ChEBI" id="CHEBI:15378"/>
        <dbReference type="ChEBI" id="CHEBI:17957"/>
        <dbReference type="ChEBI" id="CHEBI:30616"/>
        <dbReference type="ChEBI" id="CHEBI:58296"/>
        <dbReference type="ChEBI" id="CHEBI:456216"/>
        <dbReference type="EC" id="2.7.1.50"/>
    </reaction>
</comment>
<dbReference type="GO" id="GO:0005524">
    <property type="term" value="F:ATP binding"/>
    <property type="evidence" value="ECO:0007669"/>
    <property type="project" value="UniProtKB-UniRule"/>
</dbReference>
<evidence type="ECO:0000313" key="12">
    <source>
        <dbReference type="EMBL" id="MZR24152.1"/>
    </source>
</evidence>
<dbReference type="GO" id="GO:0004417">
    <property type="term" value="F:hydroxyethylthiazole kinase activity"/>
    <property type="evidence" value="ECO:0007669"/>
    <property type="project" value="UniProtKB-UniRule"/>
</dbReference>
<evidence type="ECO:0000256" key="11">
    <source>
        <dbReference type="HAMAP-Rule" id="MF_00228"/>
    </source>
</evidence>
<dbReference type="HAMAP" id="MF_00228">
    <property type="entry name" value="Thz_kinase"/>
    <property type="match status" value="1"/>
</dbReference>
<keyword evidence="6 11" id="KW-0547">Nucleotide-binding</keyword>
<gene>
    <name evidence="11" type="primary">thiM</name>
    <name evidence="12" type="ORF">GQF03_17595</name>
</gene>
<keyword evidence="10 11" id="KW-0784">Thiamine biosynthesis</keyword>
<proteinExistence type="inferred from homology"/>
<comment type="caution">
    <text evidence="12">The sequence shown here is derived from an EMBL/GenBank/DDBJ whole genome shotgun (WGS) entry which is preliminary data.</text>
</comment>
<dbReference type="GO" id="GO:0000287">
    <property type="term" value="F:magnesium ion binding"/>
    <property type="evidence" value="ECO:0007669"/>
    <property type="project" value="UniProtKB-UniRule"/>
</dbReference>
<dbReference type="Proteomes" id="UP000445696">
    <property type="component" value="Unassembled WGS sequence"/>
</dbReference>
<evidence type="ECO:0000256" key="3">
    <source>
        <dbReference type="ARBA" id="ARBA00004868"/>
    </source>
</evidence>
<keyword evidence="13" id="KW-1185">Reference proteome</keyword>
<evidence type="ECO:0000256" key="10">
    <source>
        <dbReference type="ARBA" id="ARBA00022977"/>
    </source>
</evidence>
<feature type="binding site" evidence="11">
    <location>
        <position position="136"/>
    </location>
    <ligand>
        <name>ATP</name>
        <dbReference type="ChEBI" id="CHEBI:30616"/>
    </ligand>
</feature>
<evidence type="ECO:0000256" key="6">
    <source>
        <dbReference type="ARBA" id="ARBA00022741"/>
    </source>
</evidence>
<evidence type="ECO:0000313" key="13">
    <source>
        <dbReference type="Proteomes" id="UP000445696"/>
    </source>
</evidence>
<evidence type="ECO:0000256" key="8">
    <source>
        <dbReference type="ARBA" id="ARBA00022840"/>
    </source>
</evidence>
<evidence type="ECO:0000256" key="4">
    <source>
        <dbReference type="ARBA" id="ARBA00022679"/>
    </source>
</evidence>
<dbReference type="GO" id="GO:0009229">
    <property type="term" value="P:thiamine diphosphate biosynthetic process"/>
    <property type="evidence" value="ECO:0007669"/>
    <property type="project" value="UniProtKB-UniRule"/>
</dbReference>
<dbReference type="EMBL" id="WTVA01000015">
    <property type="protein sequence ID" value="MZR24152.1"/>
    <property type="molecule type" value="Genomic_DNA"/>
</dbReference>
<feature type="binding site" evidence="11">
    <location>
        <position position="163"/>
    </location>
    <ligand>
        <name>ATP</name>
        <dbReference type="ChEBI" id="CHEBI:30616"/>
    </ligand>
</feature>
<accession>A0A845MKU7</accession>
<dbReference type="PRINTS" id="PR01099">
    <property type="entry name" value="HYETHTZKNASE"/>
</dbReference>
<feature type="binding site" evidence="11">
    <location>
        <position position="190"/>
    </location>
    <ligand>
        <name>substrate</name>
    </ligand>
</feature>
<feature type="binding site" evidence="11">
    <location>
        <position position="61"/>
    </location>
    <ligand>
        <name>substrate</name>
    </ligand>
</feature>
<dbReference type="CDD" id="cd01170">
    <property type="entry name" value="THZ_kinase"/>
    <property type="match status" value="1"/>
</dbReference>
<keyword evidence="8 11" id="KW-0067">ATP-binding</keyword>
<comment type="pathway">
    <text evidence="3 11">Cofactor biosynthesis; thiamine diphosphate biosynthesis; 4-methyl-5-(2-phosphoethyl)-thiazole from 5-(2-hydroxyethyl)-4-methylthiazole: step 1/1.</text>
</comment>
<comment type="function">
    <text evidence="11">Catalyzes the phosphorylation of the hydroxyl group of 4-methyl-5-beta-hydroxyethylthiazole (THZ).</text>
</comment>
<dbReference type="PIRSF" id="PIRSF000513">
    <property type="entry name" value="Thz_kinase"/>
    <property type="match status" value="1"/>
</dbReference>
<dbReference type="InterPro" id="IPR029056">
    <property type="entry name" value="Ribokinase-like"/>
</dbReference>